<dbReference type="Pfam" id="PF12897">
    <property type="entry name" value="Asp_aminotransf"/>
    <property type="match status" value="1"/>
</dbReference>
<dbReference type="Gene3D" id="3.40.640.10">
    <property type="entry name" value="Type I PLP-dependent aspartate aminotransferase-like (Major domain)"/>
    <property type="match status" value="1"/>
</dbReference>
<comment type="caution">
    <text evidence="2">The sequence shown here is derived from an EMBL/GenBank/DDBJ whole genome shotgun (WGS) entry which is preliminary data.</text>
</comment>
<evidence type="ECO:0000313" key="2">
    <source>
        <dbReference type="EMBL" id="GEO30234.1"/>
    </source>
</evidence>
<reference evidence="2 3" key="1">
    <citation type="submission" date="2019-07" db="EMBL/GenBank/DDBJ databases">
        <title>Whole genome shotgun sequence of Terrabacter aerolatus NBRC 106305.</title>
        <authorList>
            <person name="Hosoyama A."/>
            <person name="Uohara A."/>
            <person name="Ohji S."/>
            <person name="Ichikawa N."/>
        </authorList>
    </citation>
    <scope>NUCLEOTIDE SEQUENCE [LARGE SCALE GENOMIC DNA]</scope>
    <source>
        <strain evidence="2 3">NBRC 106305</strain>
    </source>
</reference>
<keyword evidence="2" id="KW-0032">Aminotransferase</keyword>
<dbReference type="Proteomes" id="UP000321534">
    <property type="component" value="Unassembled WGS sequence"/>
</dbReference>
<evidence type="ECO:0000256" key="1">
    <source>
        <dbReference type="SAM" id="MobiDB-lite"/>
    </source>
</evidence>
<accession>A0A512D1A5</accession>
<dbReference type="InterPro" id="IPR015421">
    <property type="entry name" value="PyrdxlP-dep_Trfase_major"/>
</dbReference>
<protein>
    <submittedName>
        <fullName evidence="2">Putative aminotransferase</fullName>
    </submittedName>
</protein>
<dbReference type="InterPro" id="IPR015424">
    <property type="entry name" value="PyrdxlP-dep_Trfase"/>
</dbReference>
<dbReference type="RefSeq" id="WP_147066055.1">
    <property type="nucleotide sequence ID" value="NZ_BAAARO010000016.1"/>
</dbReference>
<dbReference type="InterPro" id="IPR024551">
    <property type="entry name" value="AspAT_Ic"/>
</dbReference>
<feature type="region of interest" description="Disordered" evidence="1">
    <location>
        <begin position="432"/>
        <end position="457"/>
    </location>
</feature>
<dbReference type="AlphaFoldDB" id="A0A512D1A5"/>
<evidence type="ECO:0000313" key="3">
    <source>
        <dbReference type="Proteomes" id="UP000321534"/>
    </source>
</evidence>
<name>A0A512D1A5_9MICO</name>
<dbReference type="SUPFAM" id="SSF53383">
    <property type="entry name" value="PLP-dependent transferases"/>
    <property type="match status" value="1"/>
</dbReference>
<gene>
    <name evidence="2" type="ORF">TAE01_20440</name>
</gene>
<organism evidence="2 3">
    <name type="scientific">Terrabacter aerolatus</name>
    <dbReference type="NCBI Taxonomy" id="422442"/>
    <lineage>
        <taxon>Bacteria</taxon>
        <taxon>Bacillati</taxon>
        <taxon>Actinomycetota</taxon>
        <taxon>Actinomycetes</taxon>
        <taxon>Micrococcales</taxon>
        <taxon>Intrasporangiaceae</taxon>
        <taxon>Terrabacter</taxon>
    </lineage>
</organism>
<dbReference type="GO" id="GO:0004069">
    <property type="term" value="F:L-aspartate:2-oxoglutarate aminotransferase activity"/>
    <property type="evidence" value="ECO:0007669"/>
    <property type="project" value="InterPro"/>
</dbReference>
<keyword evidence="3" id="KW-1185">Reference proteome</keyword>
<keyword evidence="2" id="KW-0808">Transferase</keyword>
<dbReference type="PANTHER" id="PTHR43799:SF1">
    <property type="entry name" value="ASPARTATE AMINOTRANSFERASE"/>
    <property type="match status" value="1"/>
</dbReference>
<dbReference type="InterPro" id="IPR015422">
    <property type="entry name" value="PyrdxlP-dep_Trfase_small"/>
</dbReference>
<dbReference type="EMBL" id="BJYX01000009">
    <property type="protein sequence ID" value="GEO30234.1"/>
    <property type="molecule type" value="Genomic_DNA"/>
</dbReference>
<dbReference type="OrthoDB" id="9802328at2"/>
<feature type="compositionally biased region" description="Low complexity" evidence="1">
    <location>
        <begin position="443"/>
        <end position="457"/>
    </location>
</feature>
<dbReference type="PANTHER" id="PTHR43799">
    <property type="entry name" value="AMINOTRANSFERASE, PUTATIVE-RELATED"/>
    <property type="match status" value="1"/>
</dbReference>
<proteinExistence type="predicted"/>
<sequence length="457" mass="48506">MTNPRTSLASLSDDDLAGFLAEQQAAYTDLQSRGLKLDLTRGKPSAAQLDLSNDLLHLPTTTKDRAGVDVRNYGGLEGLAELREIFAELLWVEPSQVIAGGNSSLTMMYSTIVDFLLFGGVDSPRPWGREEKVRFICPVPGYDRHFSMLASFGIEMVTVDMHEDGPDVAAVEALVKDDPSIKGIWIVPTYANPSGAVVSQEIAARLAAMPTAAPDFTIFWDNAYAFHHLTEDEAKSADIISLAAASGHPNRPIMFASTSKITFAGAGVAVLAASAANVAWYLKHLAMGSIGPDKVNHLRHVEFFRDADGVRAHMRKHREIIAPKFAAVDEALTSGLAGLEVAEWSHPTGGYFVNLDVLDGTASRVVALAKDAGIALTPAGASFPLGHDPRDRNIRLAPTFPVLEEVRTAMAGVATCVALAAAEKLTAERASRVGAEGGGSTLPAPNATNATTEGAPR</sequence>
<dbReference type="Gene3D" id="3.90.1150.10">
    <property type="entry name" value="Aspartate Aminotransferase, domain 1"/>
    <property type="match status" value="1"/>
</dbReference>